<protein>
    <submittedName>
        <fullName evidence="8">DUF1592 domain-containing protein</fullName>
    </submittedName>
</protein>
<dbReference type="InterPro" id="IPR013042">
    <property type="entry name" value="DUF1592"/>
</dbReference>
<proteinExistence type="predicted"/>
<evidence type="ECO:0000259" key="2">
    <source>
        <dbReference type="Pfam" id="PF07624"/>
    </source>
</evidence>
<dbReference type="Pfam" id="PF07631">
    <property type="entry name" value="PSD4"/>
    <property type="match status" value="1"/>
</dbReference>
<feature type="domain" description="Cytochrome C Planctomycete-type" evidence="6">
    <location>
        <begin position="44"/>
        <end position="90"/>
    </location>
</feature>
<evidence type="ECO:0000259" key="6">
    <source>
        <dbReference type="Pfam" id="PF07635"/>
    </source>
</evidence>
<dbReference type="AlphaFoldDB" id="A0A5R8K9E3"/>
<organism evidence="8 9">
    <name type="scientific">Phragmitibacter flavus</name>
    <dbReference type="NCBI Taxonomy" id="2576071"/>
    <lineage>
        <taxon>Bacteria</taxon>
        <taxon>Pseudomonadati</taxon>
        <taxon>Verrucomicrobiota</taxon>
        <taxon>Verrucomicrobiia</taxon>
        <taxon>Verrucomicrobiales</taxon>
        <taxon>Verrucomicrobiaceae</taxon>
        <taxon>Phragmitibacter</taxon>
    </lineage>
</organism>
<evidence type="ECO:0000256" key="1">
    <source>
        <dbReference type="SAM" id="MobiDB-lite"/>
    </source>
</evidence>
<dbReference type="Pfam" id="PF07626">
    <property type="entry name" value="PSD3"/>
    <property type="match status" value="1"/>
</dbReference>
<feature type="domain" description="DUF1592" evidence="5">
    <location>
        <begin position="456"/>
        <end position="581"/>
    </location>
</feature>
<feature type="domain" description="DUF1587" evidence="3">
    <location>
        <begin position="128"/>
        <end position="191"/>
    </location>
</feature>
<sequence length="841" mass="93181">MIWNGCRNLSFGFGFGVVALLSGGLGAEVTKTPEAILAFVDQHCADCHDDSMKEGDLDLYSLGFDLTDKESFKKWMRVFERVKAGEMPPGEKRRLGEEEKKDFLAHVGEPLRKLDAADVAKNGRVRGRRLTRVEYEHTLHDLLGIDIPLKTLLPEDGGLHGFETVASAQQLSHHQMARYLDVADLALDEAFRRALEGDEVFKKRFEPKELAHLGKGNNRSPELRDGRSLSWPITLQFFGKLESTVAPEDGWYRVTLHQVQAINPLNGVVWGTLRSGACVSNDPMLNMLGLVEATAKERDIVFEAWIEEGHMLELKPNDRSLKRPDTGAPGGNVSFKGRDLEKDGFNGIAHRGVTMERIYPVSDRAGVMRRIFGAESKGAMEKGGNGEEQLRKVVTKFARKAFRRPVGEAQVEPYVDLGLKVLDEGGSFPEALRASYRAVLCSPRFLTFVEPGSGELDDHAVATRLSYALWVSMPDEVLSRLADEGKLRDKKVLAEQVERMLADAKVKRFVHGFTDQWLKLKEIDFTNPDARLFPLFDPVLQESMVQETRAFVRSMVEEDLQVSHLVDSDFAFMNERLVRHYYGGESKAPERGAKKKSGGRQGKGKGKDKGKDNNKDEVSEKEPVVVEEKWMPEIEPGKGLQKVALRGDEKRGGLVAQGAILKVTADGTSTSPVVRGVFVNERILGAHLPPPPPGVAAIEPDIRGATSIRDQLEKHRSNMACATCHYTIDPPGLALESFDPVGVWRTGYGRDNKGAKIDPSGVTPDGEAFEDFMGWKRIYAARGKQLAQGFVQQFITYATGAPGRLSDRSAIDAVVAGSEEAGYGMRTLIRESILSEVFLRK</sequence>
<feature type="region of interest" description="Disordered" evidence="1">
    <location>
        <begin position="317"/>
        <end position="336"/>
    </location>
</feature>
<dbReference type="InterPro" id="IPR013043">
    <property type="entry name" value="DUF1595"/>
</dbReference>
<reference evidence="8 9" key="1">
    <citation type="submission" date="2019-05" db="EMBL/GenBank/DDBJ databases">
        <title>Verrucobacter flavum gen. nov., sp. nov. a new member of the family Verrucomicrobiaceae.</title>
        <authorList>
            <person name="Szuroczki S."/>
            <person name="Abbaszade G."/>
            <person name="Szabo A."/>
            <person name="Felfoldi T."/>
            <person name="Schumann P."/>
            <person name="Boka K."/>
            <person name="Keki Z."/>
            <person name="Toumi M."/>
            <person name="Toth E."/>
        </authorList>
    </citation>
    <scope>NUCLEOTIDE SEQUENCE [LARGE SCALE GENOMIC DNA]</scope>
    <source>
        <strain evidence="8 9">MG-N-17</strain>
    </source>
</reference>
<feature type="region of interest" description="Disordered" evidence="1">
    <location>
        <begin position="583"/>
        <end position="624"/>
    </location>
</feature>
<dbReference type="Pfam" id="PF07635">
    <property type="entry name" value="PSCyt1"/>
    <property type="match status" value="1"/>
</dbReference>
<comment type="caution">
    <text evidence="8">The sequence shown here is derived from an EMBL/GenBank/DDBJ whole genome shotgun (WGS) entry which is preliminary data.</text>
</comment>
<dbReference type="InterPro" id="IPR013036">
    <property type="entry name" value="DUF1587"/>
</dbReference>
<dbReference type="Pfam" id="PF07637">
    <property type="entry name" value="PSD5"/>
    <property type="match status" value="1"/>
</dbReference>
<accession>A0A5R8K9E3</accession>
<evidence type="ECO:0000259" key="7">
    <source>
        <dbReference type="Pfam" id="PF07637"/>
    </source>
</evidence>
<dbReference type="Proteomes" id="UP000306196">
    <property type="component" value="Unassembled WGS sequence"/>
</dbReference>
<dbReference type="InterPro" id="IPR013039">
    <property type="entry name" value="DUF1588"/>
</dbReference>
<evidence type="ECO:0000259" key="4">
    <source>
        <dbReference type="Pfam" id="PF07627"/>
    </source>
</evidence>
<dbReference type="Pfam" id="PF07624">
    <property type="entry name" value="PSD2"/>
    <property type="match status" value="1"/>
</dbReference>
<evidence type="ECO:0000313" key="9">
    <source>
        <dbReference type="Proteomes" id="UP000306196"/>
    </source>
</evidence>
<evidence type="ECO:0000259" key="5">
    <source>
        <dbReference type="Pfam" id="PF07631"/>
    </source>
</evidence>
<name>A0A5R8K9E3_9BACT</name>
<feature type="domain" description="DUF1595" evidence="7">
    <location>
        <begin position="390"/>
        <end position="450"/>
    </location>
</feature>
<feature type="domain" description="DUF1585" evidence="2">
    <location>
        <begin position="765"/>
        <end position="838"/>
    </location>
</feature>
<gene>
    <name evidence="8" type="ORF">FEM03_20030</name>
</gene>
<dbReference type="InterPro" id="IPR011429">
    <property type="entry name" value="Cyt_c_Planctomycete-type"/>
</dbReference>
<feature type="compositionally biased region" description="Basic residues" evidence="1">
    <location>
        <begin position="593"/>
        <end position="604"/>
    </location>
</feature>
<feature type="compositionally biased region" description="Basic and acidic residues" evidence="1">
    <location>
        <begin position="605"/>
        <end position="624"/>
    </location>
</feature>
<dbReference type="InterPro" id="IPR011478">
    <property type="entry name" value="DUF1585"/>
</dbReference>
<feature type="domain" description="DUF1588" evidence="4">
    <location>
        <begin position="651"/>
        <end position="746"/>
    </location>
</feature>
<dbReference type="OrthoDB" id="174639at2"/>
<dbReference type="EMBL" id="VAUV01000017">
    <property type="protein sequence ID" value="TLD68952.1"/>
    <property type="molecule type" value="Genomic_DNA"/>
</dbReference>
<evidence type="ECO:0000259" key="3">
    <source>
        <dbReference type="Pfam" id="PF07626"/>
    </source>
</evidence>
<keyword evidence="9" id="KW-1185">Reference proteome</keyword>
<dbReference type="Pfam" id="PF07627">
    <property type="entry name" value="PSCyt3"/>
    <property type="match status" value="1"/>
</dbReference>
<evidence type="ECO:0000313" key="8">
    <source>
        <dbReference type="EMBL" id="TLD68952.1"/>
    </source>
</evidence>